<gene>
    <name evidence="2" type="ORF">NWE54_24445</name>
</gene>
<evidence type="ECO:0000256" key="1">
    <source>
        <dbReference type="SAM" id="MobiDB-lite"/>
    </source>
</evidence>
<reference evidence="2" key="1">
    <citation type="submission" date="2022-08" db="EMBL/GenBank/DDBJ databases">
        <title>Complete Genome Sequences of 2 Bosea sp. soil isolates.</title>
        <authorList>
            <person name="Alvarez Arevalo M."/>
            <person name="Sterndorff E.B."/>
            <person name="Faurdal D."/>
            <person name="Joergensen T.S."/>
            <person name="Weber T."/>
        </authorList>
    </citation>
    <scope>NUCLEOTIDE SEQUENCE</scope>
    <source>
        <strain evidence="2">NBC_00436</strain>
    </source>
</reference>
<organism evidence="2">
    <name type="scientific">Bosea sp. NBC_00436</name>
    <dbReference type="NCBI Taxonomy" id="2969620"/>
    <lineage>
        <taxon>Bacteria</taxon>
        <taxon>Pseudomonadati</taxon>
        <taxon>Pseudomonadota</taxon>
        <taxon>Alphaproteobacteria</taxon>
        <taxon>Hyphomicrobiales</taxon>
        <taxon>Boseaceae</taxon>
        <taxon>Bosea</taxon>
    </lineage>
</organism>
<dbReference type="EMBL" id="CP102774">
    <property type="protein sequence ID" value="UZF86868.1"/>
    <property type="molecule type" value="Genomic_DNA"/>
</dbReference>
<evidence type="ECO:0000313" key="2">
    <source>
        <dbReference type="EMBL" id="UZF86868.1"/>
    </source>
</evidence>
<accession>A0A9E7ZKJ5</accession>
<feature type="compositionally biased region" description="Low complexity" evidence="1">
    <location>
        <begin position="61"/>
        <end position="78"/>
    </location>
</feature>
<feature type="region of interest" description="Disordered" evidence="1">
    <location>
        <begin position="59"/>
        <end position="88"/>
    </location>
</feature>
<proteinExistence type="predicted"/>
<dbReference type="AlphaFoldDB" id="A0A9E7ZKJ5"/>
<sequence length="132" mass="14150">MSDVLRFRISTMTEFLAPTGRRYLRGDVGGLRLTFVEEPGRDPADGGAIKWSAWVSPATEAAPSARHPAPARTPAFTPRKPPTKAERETGMLADVQLRMGAIPIGGDDIPALGVQDEDDILSRPLVSGEIEG</sequence>
<name>A0A9E7ZKJ5_9HYPH</name>
<protein>
    <submittedName>
        <fullName evidence="2">Uncharacterized protein</fullName>
    </submittedName>
</protein>